<sequence length="58" mass="6360">MDSTGLLLEWAGQQGMQWDAGLTADGLRWGCRLEIYHAGVLTADNGGWEIELAIRLAE</sequence>
<dbReference type="Proteomes" id="UP001597368">
    <property type="component" value="Unassembled WGS sequence"/>
</dbReference>
<dbReference type="EMBL" id="JBHUFV010000014">
    <property type="protein sequence ID" value="MFD1931301.1"/>
    <property type="molecule type" value="Genomic_DNA"/>
</dbReference>
<gene>
    <name evidence="1" type="ORF">ACFSKW_07430</name>
</gene>
<accession>A0ABW4SRN2</accession>
<keyword evidence="2" id="KW-1185">Reference proteome</keyword>
<evidence type="ECO:0000313" key="2">
    <source>
        <dbReference type="Proteomes" id="UP001597368"/>
    </source>
</evidence>
<dbReference type="RefSeq" id="WP_379570542.1">
    <property type="nucleotide sequence ID" value="NZ_JBHUFV010000014.1"/>
</dbReference>
<proteinExistence type="predicted"/>
<reference evidence="2" key="1">
    <citation type="journal article" date="2019" name="Int. J. Syst. Evol. Microbiol.">
        <title>The Global Catalogue of Microorganisms (GCM) 10K type strain sequencing project: providing services to taxonomists for standard genome sequencing and annotation.</title>
        <authorList>
            <consortium name="The Broad Institute Genomics Platform"/>
            <consortium name="The Broad Institute Genome Sequencing Center for Infectious Disease"/>
            <person name="Wu L."/>
            <person name="Ma J."/>
        </authorList>
    </citation>
    <scope>NUCLEOTIDE SEQUENCE [LARGE SCALE GENOMIC DNA]</scope>
    <source>
        <strain evidence="2">ICMP 6774ER</strain>
    </source>
</reference>
<protein>
    <submittedName>
        <fullName evidence="1">Uncharacterized protein</fullName>
    </submittedName>
</protein>
<comment type="caution">
    <text evidence="1">The sequence shown here is derived from an EMBL/GenBank/DDBJ whole genome shotgun (WGS) entry which is preliminary data.</text>
</comment>
<name>A0ABW4SRN2_9ACTN</name>
<evidence type="ECO:0000313" key="1">
    <source>
        <dbReference type="EMBL" id="MFD1931301.1"/>
    </source>
</evidence>
<organism evidence="1 2">
    <name type="scientific">Nonomuraea mangrovi</name>
    <dbReference type="NCBI Taxonomy" id="2316207"/>
    <lineage>
        <taxon>Bacteria</taxon>
        <taxon>Bacillati</taxon>
        <taxon>Actinomycetota</taxon>
        <taxon>Actinomycetes</taxon>
        <taxon>Streptosporangiales</taxon>
        <taxon>Streptosporangiaceae</taxon>
        <taxon>Nonomuraea</taxon>
    </lineage>
</organism>